<accession>A0A841FAW4</accession>
<dbReference type="EMBL" id="JACHGT010000001">
    <property type="protein sequence ID" value="MBB6032425.1"/>
    <property type="molecule type" value="Genomic_DNA"/>
</dbReference>
<dbReference type="InterPro" id="IPR002734">
    <property type="entry name" value="RibDG_C"/>
</dbReference>
<keyword evidence="3" id="KW-1185">Reference proteome</keyword>
<evidence type="ECO:0000313" key="3">
    <source>
        <dbReference type="Proteomes" id="UP000548476"/>
    </source>
</evidence>
<evidence type="ECO:0000313" key="2">
    <source>
        <dbReference type="EMBL" id="MBB6032425.1"/>
    </source>
</evidence>
<dbReference type="Gene3D" id="3.40.430.10">
    <property type="entry name" value="Dihydrofolate Reductase, subunit A"/>
    <property type="match status" value="1"/>
</dbReference>
<dbReference type="InterPro" id="IPR050765">
    <property type="entry name" value="Riboflavin_Biosynth_HTPR"/>
</dbReference>
<dbReference type="AlphaFoldDB" id="A0A841FAW4"/>
<organism evidence="2 3">
    <name type="scientific">Phytomonospora endophytica</name>
    <dbReference type="NCBI Taxonomy" id="714109"/>
    <lineage>
        <taxon>Bacteria</taxon>
        <taxon>Bacillati</taxon>
        <taxon>Actinomycetota</taxon>
        <taxon>Actinomycetes</taxon>
        <taxon>Micromonosporales</taxon>
        <taxon>Micromonosporaceae</taxon>
        <taxon>Phytomonospora</taxon>
    </lineage>
</organism>
<dbReference type="GO" id="GO:0009231">
    <property type="term" value="P:riboflavin biosynthetic process"/>
    <property type="evidence" value="ECO:0007669"/>
    <property type="project" value="InterPro"/>
</dbReference>
<dbReference type="SUPFAM" id="SSF53597">
    <property type="entry name" value="Dihydrofolate reductase-like"/>
    <property type="match status" value="1"/>
</dbReference>
<dbReference type="Pfam" id="PF01872">
    <property type="entry name" value="RibD_C"/>
    <property type="match status" value="1"/>
</dbReference>
<reference evidence="2 3" key="1">
    <citation type="submission" date="2020-08" db="EMBL/GenBank/DDBJ databases">
        <title>Genomic Encyclopedia of Type Strains, Phase IV (KMG-IV): sequencing the most valuable type-strain genomes for metagenomic binning, comparative biology and taxonomic classification.</title>
        <authorList>
            <person name="Goeker M."/>
        </authorList>
    </citation>
    <scope>NUCLEOTIDE SEQUENCE [LARGE SCALE GENOMIC DNA]</scope>
    <source>
        <strain evidence="2 3">YIM 65646</strain>
    </source>
</reference>
<dbReference type="PANTHER" id="PTHR38011:SF11">
    <property type="entry name" value="2,5-DIAMINO-6-RIBOSYLAMINO-4(3H)-PYRIMIDINONE 5'-PHOSPHATE REDUCTASE"/>
    <property type="match status" value="1"/>
</dbReference>
<comment type="caution">
    <text evidence="2">The sequence shown here is derived from an EMBL/GenBank/DDBJ whole genome shotgun (WGS) entry which is preliminary data.</text>
</comment>
<evidence type="ECO:0000259" key="1">
    <source>
        <dbReference type="Pfam" id="PF01872"/>
    </source>
</evidence>
<dbReference type="GO" id="GO:0008703">
    <property type="term" value="F:5-amino-6-(5-phosphoribosylamino)uracil reductase activity"/>
    <property type="evidence" value="ECO:0007669"/>
    <property type="project" value="InterPro"/>
</dbReference>
<protein>
    <submittedName>
        <fullName evidence="2">Dihydrofolate reductase</fullName>
    </submittedName>
</protein>
<dbReference type="RefSeq" id="WP_184785328.1">
    <property type="nucleotide sequence ID" value="NZ_BONT01000042.1"/>
</dbReference>
<proteinExistence type="predicted"/>
<gene>
    <name evidence="2" type="ORF">HNR73_000267</name>
</gene>
<name>A0A841FAW4_9ACTN</name>
<dbReference type="InterPro" id="IPR024072">
    <property type="entry name" value="DHFR-like_dom_sf"/>
</dbReference>
<dbReference type="PANTHER" id="PTHR38011">
    <property type="entry name" value="DIHYDROFOLATE REDUCTASE FAMILY PROTEIN (AFU_ORTHOLOGUE AFUA_8G06820)"/>
    <property type="match status" value="1"/>
</dbReference>
<feature type="domain" description="Bacterial bifunctional deaminase-reductase C-terminal" evidence="1">
    <location>
        <begin position="6"/>
        <end position="155"/>
    </location>
</feature>
<dbReference type="Proteomes" id="UP000548476">
    <property type="component" value="Unassembled WGS sequence"/>
</dbReference>
<sequence>MGFTSTVFIGTSLDGFIARENGDIAWLTGRGEAAGDMGFFAFLDTVDTIVLGRTTFETVLAFGEDAWPYGDRRVAVLSTTLPEDADPRVTVYRDLDSLVAALEEEGAEHVYPDGGRLIQSFLRAGLVDRFMISTAPVLIGSGHRLFGPLDADVSLTPEWTKTHPGGFVQTSWVVVKE</sequence>